<sequence>MASHQPDREDMAPFLLRRIAADLSSRPDEFAARALPPSLDLYTWPSCTLDELAHQLAAERPALLPDPAVGTRLAFRLIFPDARSIDNASHTAPRFMAKDLGSVVIGDGGPGLDVSAADDDTDMADRVSPVRQRGGIKDGLRTLEGSKFVVGDYVSCAILPPLPDGAVAPEPTLHIRAGPSGGPPTHHGRRDLGAGRGRDWGAGGFPHGVPHGEWRRDGAVAPEPTRHIRAGPSGGPPTHHGRRDLGAGRGRDWGAGGLPHGVPHGEWRRGEALPDGPDRGAWGRGRNAGRGGR</sequence>
<reference evidence="4" key="1">
    <citation type="submission" date="2015-05" db="EMBL/GenBank/DDBJ databases">
        <authorList>
            <person name="Fogelqvist Johan"/>
        </authorList>
    </citation>
    <scope>NUCLEOTIDE SEQUENCE [LARGE SCALE GENOMIC DNA]</scope>
</reference>
<organism evidence="3 4">
    <name type="scientific">Verticillium longisporum</name>
    <name type="common">Verticillium dahliae var. longisporum</name>
    <dbReference type="NCBI Taxonomy" id="100787"/>
    <lineage>
        <taxon>Eukaryota</taxon>
        <taxon>Fungi</taxon>
        <taxon>Dikarya</taxon>
        <taxon>Ascomycota</taxon>
        <taxon>Pezizomycotina</taxon>
        <taxon>Sordariomycetes</taxon>
        <taxon>Hypocreomycetidae</taxon>
        <taxon>Glomerellales</taxon>
        <taxon>Plectosphaerellaceae</taxon>
        <taxon>Verticillium</taxon>
    </lineage>
</organism>
<dbReference type="PANTHER" id="PTHR13082">
    <property type="entry name" value="SAP18"/>
    <property type="match status" value="1"/>
</dbReference>
<evidence type="ECO:0000256" key="1">
    <source>
        <dbReference type="ARBA" id="ARBA00009143"/>
    </source>
</evidence>
<comment type="similarity">
    <text evidence="1">Belongs to the SAP18 family.</text>
</comment>
<accession>A0A0G4LJ97</accession>
<evidence type="ECO:0000313" key="4">
    <source>
        <dbReference type="Proteomes" id="UP000045706"/>
    </source>
</evidence>
<gene>
    <name evidence="3" type="ORF">BN1723_012558</name>
</gene>
<protein>
    <recommendedName>
        <fullName evidence="5">Histone deacetylase complex subunit SAP18</fullName>
    </recommendedName>
</protein>
<dbReference type="Gene3D" id="3.10.20.550">
    <property type="entry name" value="ASAP complex, SAP18 subunit"/>
    <property type="match status" value="1"/>
</dbReference>
<feature type="compositionally biased region" description="Gly residues" evidence="2">
    <location>
        <begin position="282"/>
        <end position="293"/>
    </location>
</feature>
<feature type="compositionally biased region" description="Basic and acidic residues" evidence="2">
    <location>
        <begin position="243"/>
        <end position="252"/>
    </location>
</feature>
<feature type="compositionally biased region" description="Basic and acidic residues" evidence="2">
    <location>
        <begin position="263"/>
        <end position="278"/>
    </location>
</feature>
<feature type="compositionally biased region" description="Basic and acidic residues" evidence="2">
    <location>
        <begin position="190"/>
        <end position="199"/>
    </location>
</feature>
<evidence type="ECO:0000313" key="3">
    <source>
        <dbReference type="EMBL" id="CRK22078.1"/>
    </source>
</evidence>
<dbReference type="PANTHER" id="PTHR13082:SF0">
    <property type="entry name" value="HISTONE DEACETYLASE COMPLEX SUBUNIT SAP18"/>
    <property type="match status" value="1"/>
</dbReference>
<dbReference type="Pfam" id="PF06487">
    <property type="entry name" value="SAP18"/>
    <property type="match status" value="1"/>
</dbReference>
<dbReference type="EMBL" id="CVQI01012669">
    <property type="protein sequence ID" value="CRK22078.1"/>
    <property type="molecule type" value="Genomic_DNA"/>
</dbReference>
<dbReference type="InterPro" id="IPR042534">
    <property type="entry name" value="SAP18_sf"/>
</dbReference>
<evidence type="ECO:0000256" key="2">
    <source>
        <dbReference type="SAM" id="MobiDB-lite"/>
    </source>
</evidence>
<dbReference type="InterPro" id="IPR010516">
    <property type="entry name" value="SAP18"/>
</dbReference>
<feature type="region of interest" description="Disordered" evidence="2">
    <location>
        <begin position="175"/>
        <end position="293"/>
    </location>
</feature>
<proteinExistence type="inferred from homology"/>
<name>A0A0G4LJ97_VERLO</name>
<dbReference type="Proteomes" id="UP000045706">
    <property type="component" value="Unassembled WGS sequence"/>
</dbReference>
<dbReference type="AlphaFoldDB" id="A0A0G4LJ97"/>
<evidence type="ECO:0008006" key="5">
    <source>
        <dbReference type="Google" id="ProtNLM"/>
    </source>
</evidence>
<dbReference type="GO" id="GO:0005634">
    <property type="term" value="C:nucleus"/>
    <property type="evidence" value="ECO:0007669"/>
    <property type="project" value="TreeGrafter"/>
</dbReference>